<organism evidence="2 3">
    <name type="scientific">Protopolystoma xenopodis</name>
    <dbReference type="NCBI Taxonomy" id="117903"/>
    <lineage>
        <taxon>Eukaryota</taxon>
        <taxon>Metazoa</taxon>
        <taxon>Spiralia</taxon>
        <taxon>Lophotrochozoa</taxon>
        <taxon>Platyhelminthes</taxon>
        <taxon>Monogenea</taxon>
        <taxon>Polyopisthocotylea</taxon>
        <taxon>Polystomatidea</taxon>
        <taxon>Polystomatidae</taxon>
        <taxon>Protopolystoma</taxon>
    </lineage>
</organism>
<dbReference type="Proteomes" id="UP000784294">
    <property type="component" value="Unassembled WGS sequence"/>
</dbReference>
<feature type="compositionally biased region" description="Polar residues" evidence="1">
    <location>
        <begin position="81"/>
        <end position="99"/>
    </location>
</feature>
<protein>
    <submittedName>
        <fullName evidence="2">Uncharacterized protein</fullName>
    </submittedName>
</protein>
<dbReference type="AlphaFoldDB" id="A0A448XMY8"/>
<comment type="caution">
    <text evidence="2">The sequence shown here is derived from an EMBL/GenBank/DDBJ whole genome shotgun (WGS) entry which is preliminary data.</text>
</comment>
<accession>A0A448XMY8</accession>
<feature type="compositionally biased region" description="Polar residues" evidence="1">
    <location>
        <begin position="118"/>
        <end position="133"/>
    </location>
</feature>
<evidence type="ECO:0000313" key="2">
    <source>
        <dbReference type="EMBL" id="VEL40552.1"/>
    </source>
</evidence>
<evidence type="ECO:0000256" key="1">
    <source>
        <dbReference type="SAM" id="MobiDB-lite"/>
    </source>
</evidence>
<proteinExistence type="predicted"/>
<dbReference type="EMBL" id="CAAALY010265384">
    <property type="protein sequence ID" value="VEL40552.1"/>
    <property type="molecule type" value="Genomic_DNA"/>
</dbReference>
<reference evidence="2" key="1">
    <citation type="submission" date="2018-11" db="EMBL/GenBank/DDBJ databases">
        <authorList>
            <consortium name="Pathogen Informatics"/>
        </authorList>
    </citation>
    <scope>NUCLEOTIDE SEQUENCE</scope>
</reference>
<name>A0A448XMY8_9PLAT</name>
<keyword evidence="3" id="KW-1185">Reference proteome</keyword>
<evidence type="ECO:0000313" key="3">
    <source>
        <dbReference type="Proteomes" id="UP000784294"/>
    </source>
</evidence>
<feature type="region of interest" description="Disordered" evidence="1">
    <location>
        <begin position="32"/>
        <end position="133"/>
    </location>
</feature>
<gene>
    <name evidence="2" type="ORF">PXEA_LOCUS33992</name>
</gene>
<sequence>MLDAIVKSRFRLQPKPDLATNLAMAKTVNKNDVLASPGPRTLDSPKSLKSIFLPNESGFEPGSGVKKGTLEDDRYAGPVWGNSQSQGKPPEATSASSCRSDPDYGSWTGPTDPLASQPGEQATEPTSTPSASKFTIPSCCLPNAEVSAAVNNAINAFAIANVSVRNSIASNYHDVSATRLGDEGSRRAQSGAPDFTLAGDFGGDQLSSSANGCKEYRPLCPSGSDEKLGELNSFSIVSIAFRMTISQSAAAIPIT</sequence>